<comment type="caution">
    <text evidence="9">The sequence shown here is derived from an EMBL/GenBank/DDBJ whole genome shotgun (WGS) entry which is preliminary data.</text>
</comment>
<keyword evidence="6" id="KW-0560">Oxidoreductase</keyword>
<evidence type="ECO:0000313" key="9">
    <source>
        <dbReference type="EMBL" id="NCD71105.1"/>
    </source>
</evidence>
<organism evidence="9 10">
    <name type="scientific">Mucilaginibacter agri</name>
    <dbReference type="NCBI Taxonomy" id="2695265"/>
    <lineage>
        <taxon>Bacteria</taxon>
        <taxon>Pseudomonadati</taxon>
        <taxon>Bacteroidota</taxon>
        <taxon>Sphingobacteriia</taxon>
        <taxon>Sphingobacteriales</taxon>
        <taxon>Sphingobacteriaceae</taxon>
        <taxon>Mucilaginibacter</taxon>
    </lineage>
</organism>
<keyword evidence="4" id="KW-0288">FMN</keyword>
<evidence type="ECO:0000256" key="7">
    <source>
        <dbReference type="ARBA" id="ARBA00023027"/>
    </source>
</evidence>
<dbReference type="InterPro" id="IPR029479">
    <property type="entry name" value="Nitroreductase"/>
</dbReference>
<dbReference type="AlphaFoldDB" id="A0A965ZI28"/>
<dbReference type="Proteomes" id="UP000638732">
    <property type="component" value="Unassembled WGS sequence"/>
</dbReference>
<comment type="similarity">
    <text evidence="2">Belongs to the nitroreductase family.</text>
</comment>
<comment type="cofactor">
    <cofactor evidence="1">
        <name>FMN</name>
        <dbReference type="ChEBI" id="CHEBI:58210"/>
    </cofactor>
</comment>
<evidence type="ECO:0000259" key="8">
    <source>
        <dbReference type="Pfam" id="PF00881"/>
    </source>
</evidence>
<name>A0A965ZI28_9SPHI</name>
<gene>
    <name evidence="9" type="ORF">GSY63_17190</name>
</gene>
<dbReference type="InterPro" id="IPR026021">
    <property type="entry name" value="YdjA-like"/>
</dbReference>
<evidence type="ECO:0000313" key="10">
    <source>
        <dbReference type="Proteomes" id="UP000638732"/>
    </source>
</evidence>
<evidence type="ECO:0000256" key="5">
    <source>
        <dbReference type="ARBA" id="ARBA00022857"/>
    </source>
</evidence>
<reference evidence="9" key="2">
    <citation type="submission" date="2020-10" db="EMBL/GenBank/DDBJ databases">
        <title>Mucilaginibacter sp. nov., isolated from soil.</title>
        <authorList>
            <person name="Jeon C.O."/>
        </authorList>
    </citation>
    <scope>NUCLEOTIDE SEQUENCE</scope>
    <source>
        <strain evidence="9">R11</strain>
    </source>
</reference>
<dbReference type="EMBL" id="WWEO01000044">
    <property type="protein sequence ID" value="NCD71105.1"/>
    <property type="molecule type" value="Genomic_DNA"/>
</dbReference>
<evidence type="ECO:0000256" key="6">
    <source>
        <dbReference type="ARBA" id="ARBA00023002"/>
    </source>
</evidence>
<dbReference type="InterPro" id="IPR052530">
    <property type="entry name" value="NAD(P)H_nitroreductase"/>
</dbReference>
<keyword evidence="10" id="KW-1185">Reference proteome</keyword>
<sequence>MDSTTFTAVAETIKKRRTIKPATMNGNKIPNGQVAALLELADWAPTHALTEPWRFVVYENPKDFCLQHAEMYKANTPEESFNEATYTGFQNTGNKASHVILTYLKRSELTKIPVFEEVAAVGAAVQNLMLGAAALNIGCFWSTGGMALKPAMKEFLNLGELDQVIGVLYLGYTDDQPEGKRKVALEEKITWK</sequence>
<dbReference type="PANTHER" id="PTHR43821:SF1">
    <property type="entry name" value="NAD(P)H NITROREDUCTASE YDJA-RELATED"/>
    <property type="match status" value="1"/>
</dbReference>
<dbReference type="Gene3D" id="3.40.109.10">
    <property type="entry name" value="NADH Oxidase"/>
    <property type="match status" value="1"/>
</dbReference>
<dbReference type="InterPro" id="IPR000415">
    <property type="entry name" value="Nitroreductase-like"/>
</dbReference>
<evidence type="ECO:0000256" key="4">
    <source>
        <dbReference type="ARBA" id="ARBA00022643"/>
    </source>
</evidence>
<protein>
    <submittedName>
        <fullName evidence="9">Nitroreductase</fullName>
    </submittedName>
</protein>
<accession>A0A965ZI28</accession>
<evidence type="ECO:0000256" key="3">
    <source>
        <dbReference type="ARBA" id="ARBA00022630"/>
    </source>
</evidence>
<dbReference type="RefSeq" id="WP_166587081.1">
    <property type="nucleotide sequence ID" value="NZ_WWEO01000044.1"/>
</dbReference>
<dbReference type="CDD" id="cd02135">
    <property type="entry name" value="YdjA-like"/>
    <property type="match status" value="1"/>
</dbReference>
<dbReference type="PANTHER" id="PTHR43821">
    <property type="entry name" value="NAD(P)H NITROREDUCTASE YDJA-RELATED"/>
    <property type="match status" value="1"/>
</dbReference>
<proteinExistence type="inferred from homology"/>
<evidence type="ECO:0000256" key="1">
    <source>
        <dbReference type="ARBA" id="ARBA00001917"/>
    </source>
</evidence>
<dbReference type="SUPFAM" id="SSF55469">
    <property type="entry name" value="FMN-dependent nitroreductase-like"/>
    <property type="match status" value="1"/>
</dbReference>
<reference evidence="9" key="1">
    <citation type="submission" date="2020-01" db="EMBL/GenBank/DDBJ databases">
        <authorList>
            <person name="Seo Y.L."/>
        </authorList>
    </citation>
    <scope>NUCLEOTIDE SEQUENCE</scope>
    <source>
        <strain evidence="9">R11</strain>
    </source>
</reference>
<dbReference type="GO" id="GO:0016491">
    <property type="term" value="F:oxidoreductase activity"/>
    <property type="evidence" value="ECO:0007669"/>
    <property type="project" value="UniProtKB-KW"/>
</dbReference>
<feature type="domain" description="Nitroreductase" evidence="8">
    <location>
        <begin position="13"/>
        <end position="172"/>
    </location>
</feature>
<evidence type="ECO:0000256" key="2">
    <source>
        <dbReference type="ARBA" id="ARBA00007118"/>
    </source>
</evidence>
<keyword evidence="3" id="KW-0285">Flavoprotein</keyword>
<dbReference type="Pfam" id="PF00881">
    <property type="entry name" value="Nitroreductase"/>
    <property type="match status" value="1"/>
</dbReference>
<keyword evidence="7" id="KW-0520">NAD</keyword>
<keyword evidence="5" id="KW-0521">NADP</keyword>